<gene>
    <name evidence="1" type="ORF">G7B40_018265</name>
</gene>
<keyword evidence="2" id="KW-1185">Reference proteome</keyword>
<dbReference type="Proteomes" id="UP000667802">
    <property type="component" value="Unassembled WGS sequence"/>
</dbReference>
<evidence type="ECO:0000313" key="1">
    <source>
        <dbReference type="EMBL" id="MDR9896490.1"/>
    </source>
</evidence>
<evidence type="ECO:0000313" key="2">
    <source>
        <dbReference type="Proteomes" id="UP000667802"/>
    </source>
</evidence>
<sequence>MQSVTLNYHVGDDGILHLDVPVGLQNADVEVTVTVQPANRTMEEEVLQGKGWPPGFFEETFGSCKDDPIVIDSNGVFDDSEELA</sequence>
<dbReference type="RefSeq" id="WP_208350611.1">
    <property type="nucleotide sequence ID" value="NZ_JAALHA020000008.1"/>
</dbReference>
<reference evidence="2" key="1">
    <citation type="journal article" date="2021" name="Science">
        <title>Hunting the eagle killer: A cyanobacterial neurotoxin causes vacuolar myelinopathy.</title>
        <authorList>
            <person name="Breinlinger S."/>
            <person name="Phillips T.J."/>
            <person name="Haram B.N."/>
            <person name="Mares J."/>
            <person name="Martinez Yerena J.A."/>
            <person name="Hrouzek P."/>
            <person name="Sobotka R."/>
            <person name="Henderson W.M."/>
            <person name="Schmieder P."/>
            <person name="Williams S.M."/>
            <person name="Lauderdale J.D."/>
            <person name="Wilde H.D."/>
            <person name="Gerrin W."/>
            <person name="Kust A."/>
            <person name="Washington J.W."/>
            <person name="Wagner C."/>
            <person name="Geier B."/>
            <person name="Liebeke M."/>
            <person name="Enke H."/>
            <person name="Niedermeyer T.H.J."/>
            <person name="Wilde S.B."/>
        </authorList>
    </citation>
    <scope>NUCLEOTIDE SEQUENCE [LARGE SCALE GENOMIC DNA]</scope>
    <source>
        <strain evidence="2">Thurmond2011</strain>
    </source>
</reference>
<dbReference type="AlphaFoldDB" id="A0AAP5ICH1"/>
<comment type="caution">
    <text evidence="1">The sequence shown here is derived from an EMBL/GenBank/DDBJ whole genome shotgun (WGS) entry which is preliminary data.</text>
</comment>
<proteinExistence type="predicted"/>
<dbReference type="EMBL" id="JAALHA020000008">
    <property type="protein sequence ID" value="MDR9896490.1"/>
    <property type="molecule type" value="Genomic_DNA"/>
</dbReference>
<protein>
    <submittedName>
        <fullName evidence="1">Uncharacterized protein</fullName>
    </submittedName>
</protein>
<organism evidence="1 2">
    <name type="scientific">Aetokthonos hydrillicola Thurmond2011</name>
    <dbReference type="NCBI Taxonomy" id="2712845"/>
    <lineage>
        <taxon>Bacteria</taxon>
        <taxon>Bacillati</taxon>
        <taxon>Cyanobacteriota</taxon>
        <taxon>Cyanophyceae</taxon>
        <taxon>Nostocales</taxon>
        <taxon>Hapalosiphonaceae</taxon>
        <taxon>Aetokthonos</taxon>
    </lineage>
</organism>
<name>A0AAP5ICH1_9CYAN</name>
<accession>A0AAP5ICH1</accession>